<evidence type="ECO:0000313" key="1">
    <source>
        <dbReference type="EMBL" id="ETP42926.1"/>
    </source>
</evidence>
<dbReference type="Proteomes" id="UP000018948">
    <property type="component" value="Unassembled WGS sequence"/>
</dbReference>
<reference evidence="1 2" key="1">
    <citation type="submission" date="2013-11" db="EMBL/GenBank/DDBJ databases">
        <title>The Genome Sequence of Phytophthora parasitica P10297.</title>
        <authorList>
            <consortium name="The Broad Institute Genomics Platform"/>
            <person name="Russ C."/>
            <person name="Tyler B."/>
            <person name="Panabieres F."/>
            <person name="Shan W."/>
            <person name="Tripathy S."/>
            <person name="Grunwald N."/>
            <person name="Machado M."/>
            <person name="Johnson C.S."/>
            <person name="Walker B."/>
            <person name="Young S.K."/>
            <person name="Zeng Q."/>
            <person name="Gargeya S."/>
            <person name="Fitzgerald M."/>
            <person name="Haas B."/>
            <person name="Abouelleil A."/>
            <person name="Allen A.W."/>
            <person name="Alvarado L."/>
            <person name="Arachchi H.M."/>
            <person name="Berlin A.M."/>
            <person name="Chapman S.B."/>
            <person name="Gainer-Dewar J."/>
            <person name="Goldberg J."/>
            <person name="Griggs A."/>
            <person name="Gujja S."/>
            <person name="Hansen M."/>
            <person name="Howarth C."/>
            <person name="Imamovic A."/>
            <person name="Ireland A."/>
            <person name="Larimer J."/>
            <person name="McCowan C."/>
            <person name="Murphy C."/>
            <person name="Pearson M."/>
            <person name="Poon T.W."/>
            <person name="Priest M."/>
            <person name="Roberts A."/>
            <person name="Saif S."/>
            <person name="Shea T."/>
            <person name="Sisk P."/>
            <person name="Sykes S."/>
            <person name="Wortman J."/>
            <person name="Nusbaum C."/>
            <person name="Birren B."/>
        </authorList>
    </citation>
    <scope>NUCLEOTIDE SEQUENCE [LARGE SCALE GENOMIC DNA]</scope>
    <source>
        <strain evidence="1 2">P10297</strain>
    </source>
</reference>
<sequence length="103" mass="12123">MDTERLNMQTTTTFYLDMQTTTTFYLEMQTSTTFYLDMQTTITFYLDRHCFIGIRRQRAELVGGKLKGFGPVLLLRMAWCVAVRFNGCSLHKRQEAEQEQAIY</sequence>
<accession>W2Z7H6</accession>
<evidence type="ECO:0000313" key="2">
    <source>
        <dbReference type="Proteomes" id="UP000018948"/>
    </source>
</evidence>
<name>W2Z7H6_PHYNI</name>
<protein>
    <submittedName>
        <fullName evidence="1">Uncharacterized protein</fullName>
    </submittedName>
</protein>
<dbReference type="EMBL" id="ANIY01002099">
    <property type="protein sequence ID" value="ETP42926.1"/>
    <property type="molecule type" value="Genomic_DNA"/>
</dbReference>
<organism evidence="1 2">
    <name type="scientific">Phytophthora nicotianae P10297</name>
    <dbReference type="NCBI Taxonomy" id="1317064"/>
    <lineage>
        <taxon>Eukaryota</taxon>
        <taxon>Sar</taxon>
        <taxon>Stramenopiles</taxon>
        <taxon>Oomycota</taxon>
        <taxon>Peronosporomycetes</taxon>
        <taxon>Peronosporales</taxon>
        <taxon>Peronosporaceae</taxon>
        <taxon>Phytophthora</taxon>
    </lineage>
</organism>
<comment type="caution">
    <text evidence="1">The sequence shown here is derived from an EMBL/GenBank/DDBJ whole genome shotgun (WGS) entry which is preliminary data.</text>
</comment>
<dbReference type="AlphaFoldDB" id="W2Z7H6"/>
<gene>
    <name evidence="1" type="ORF">F442_10199</name>
</gene>
<proteinExistence type="predicted"/>